<dbReference type="PANTHER" id="PTHR31157:SF1">
    <property type="entry name" value="SCP DOMAIN-CONTAINING PROTEIN"/>
    <property type="match status" value="1"/>
</dbReference>
<evidence type="ECO:0000313" key="3">
    <source>
        <dbReference type="EMBL" id="GAA6195538.1"/>
    </source>
</evidence>
<dbReference type="SUPFAM" id="SSF55797">
    <property type="entry name" value="PR-1-like"/>
    <property type="match status" value="1"/>
</dbReference>
<organism evidence="3 4">
    <name type="scientific">Pseudophaeobacter arcticus</name>
    <dbReference type="NCBI Taxonomy" id="385492"/>
    <lineage>
        <taxon>Bacteria</taxon>
        <taxon>Pseudomonadati</taxon>
        <taxon>Pseudomonadota</taxon>
        <taxon>Alphaproteobacteria</taxon>
        <taxon>Rhodobacterales</taxon>
        <taxon>Paracoccaceae</taxon>
        <taxon>Pseudophaeobacter</taxon>
    </lineage>
</organism>
<dbReference type="CDD" id="cd05379">
    <property type="entry name" value="CAP_bacterial"/>
    <property type="match status" value="1"/>
</dbReference>
<keyword evidence="1" id="KW-0732">Signal</keyword>
<reference evidence="3 4" key="1">
    <citation type="submission" date="2024-04" db="EMBL/GenBank/DDBJ databases">
        <title>Draft genome sequence of Pseudophaeobacter arcticus NBRC 116598.</title>
        <authorList>
            <person name="Miyakawa T."/>
            <person name="Kusuya Y."/>
            <person name="Miura T."/>
        </authorList>
    </citation>
    <scope>NUCLEOTIDE SEQUENCE [LARGE SCALE GENOMIC DNA]</scope>
    <source>
        <strain evidence="3 4">SU-CL00105</strain>
    </source>
</reference>
<dbReference type="RefSeq" id="WP_353397502.1">
    <property type="nucleotide sequence ID" value="NZ_BAABWU010000002.1"/>
</dbReference>
<name>A0ABQ0AI47_9RHOB</name>
<dbReference type="Proteomes" id="UP001441944">
    <property type="component" value="Unassembled WGS sequence"/>
</dbReference>
<dbReference type="InterPro" id="IPR035940">
    <property type="entry name" value="CAP_sf"/>
</dbReference>
<keyword evidence="4" id="KW-1185">Reference proteome</keyword>
<feature type="chain" id="PRO_5047123310" description="SCP domain-containing protein" evidence="1">
    <location>
        <begin position="25"/>
        <end position="150"/>
    </location>
</feature>
<proteinExistence type="predicted"/>
<feature type="domain" description="SCP" evidence="2">
    <location>
        <begin position="34"/>
        <end position="138"/>
    </location>
</feature>
<dbReference type="InterPro" id="IPR014044">
    <property type="entry name" value="CAP_dom"/>
</dbReference>
<dbReference type="Gene3D" id="3.40.33.10">
    <property type="entry name" value="CAP"/>
    <property type="match status" value="1"/>
</dbReference>
<sequence length="150" mass="16330">MKPLFKSVISLALCLSMGTGAALAKDVDRHAALRGLNDLRAQQGLAPLGWSPRLEQAALGHATDMRRRGFFSHQGSSGSRVGDRVRKQGYGWCVVAENIAKGQPSLPGAMNSWRQSPAHRKNMLHRDVSEFAVVRAEGNIWVMVLARPGC</sequence>
<comment type="caution">
    <text evidence="3">The sequence shown here is derived from an EMBL/GenBank/DDBJ whole genome shotgun (WGS) entry which is preliminary data.</text>
</comment>
<dbReference type="EMBL" id="BAABWU010000002">
    <property type="protein sequence ID" value="GAA6195538.1"/>
    <property type="molecule type" value="Genomic_DNA"/>
</dbReference>
<gene>
    <name evidence="3" type="ORF">NBRC116598_09820</name>
</gene>
<feature type="signal peptide" evidence="1">
    <location>
        <begin position="1"/>
        <end position="24"/>
    </location>
</feature>
<protein>
    <recommendedName>
        <fullName evidence="2">SCP domain-containing protein</fullName>
    </recommendedName>
</protein>
<evidence type="ECO:0000313" key="4">
    <source>
        <dbReference type="Proteomes" id="UP001441944"/>
    </source>
</evidence>
<dbReference type="PANTHER" id="PTHR31157">
    <property type="entry name" value="SCP DOMAIN-CONTAINING PROTEIN"/>
    <property type="match status" value="1"/>
</dbReference>
<evidence type="ECO:0000256" key="1">
    <source>
        <dbReference type="SAM" id="SignalP"/>
    </source>
</evidence>
<evidence type="ECO:0000259" key="2">
    <source>
        <dbReference type="Pfam" id="PF00188"/>
    </source>
</evidence>
<dbReference type="Pfam" id="PF00188">
    <property type="entry name" value="CAP"/>
    <property type="match status" value="1"/>
</dbReference>
<accession>A0ABQ0AI47</accession>